<proteinExistence type="predicted"/>
<dbReference type="Proteomes" id="UP000265618">
    <property type="component" value="Unassembled WGS sequence"/>
</dbReference>
<feature type="region of interest" description="Disordered" evidence="1">
    <location>
        <begin position="109"/>
        <end position="132"/>
    </location>
</feature>
<feature type="non-terminal residue" evidence="2">
    <location>
        <position position="1"/>
    </location>
</feature>
<comment type="caution">
    <text evidence="2">The sequence shown here is derived from an EMBL/GenBank/DDBJ whole genome shotgun (WGS) entry which is preliminary data.</text>
</comment>
<evidence type="ECO:0000313" key="3">
    <source>
        <dbReference type="Proteomes" id="UP000265618"/>
    </source>
</evidence>
<evidence type="ECO:0000256" key="1">
    <source>
        <dbReference type="SAM" id="MobiDB-lite"/>
    </source>
</evidence>
<gene>
    <name evidence="2" type="ORF">KIPB_001310</name>
</gene>
<organism evidence="2 3">
    <name type="scientific">Kipferlia bialata</name>
    <dbReference type="NCBI Taxonomy" id="797122"/>
    <lineage>
        <taxon>Eukaryota</taxon>
        <taxon>Metamonada</taxon>
        <taxon>Carpediemonas-like organisms</taxon>
        <taxon>Kipferlia</taxon>
    </lineage>
</organism>
<dbReference type="EMBL" id="BDIP01000182">
    <property type="protein sequence ID" value="GIQ80502.1"/>
    <property type="molecule type" value="Genomic_DNA"/>
</dbReference>
<reference evidence="2 3" key="1">
    <citation type="journal article" date="2018" name="PLoS ONE">
        <title>The draft genome of Kipferlia bialata reveals reductive genome evolution in fornicate parasites.</title>
        <authorList>
            <person name="Tanifuji G."/>
            <person name="Takabayashi S."/>
            <person name="Kume K."/>
            <person name="Takagi M."/>
            <person name="Nakayama T."/>
            <person name="Kamikawa R."/>
            <person name="Inagaki Y."/>
            <person name="Hashimoto T."/>
        </authorList>
    </citation>
    <scope>NUCLEOTIDE SEQUENCE [LARGE SCALE GENOMIC DNA]</scope>
    <source>
        <strain evidence="2">NY0173</strain>
    </source>
</reference>
<accession>A0A9K3GF51</accession>
<dbReference type="AlphaFoldDB" id="A0A9K3GF51"/>
<evidence type="ECO:0000313" key="2">
    <source>
        <dbReference type="EMBL" id="GIQ80502.1"/>
    </source>
</evidence>
<protein>
    <submittedName>
        <fullName evidence="2">Uncharacterized protein</fullName>
    </submittedName>
</protein>
<sequence>MARKRTSLWGDLDAIASHIEQRQFRAAQSEVVVLCSIFPSAPDMLLLRALLSVAFARGEAAFVDAKTLLRRSPCPFYFWTAGEALAAMSQHRAAAAYLKETLTSLRSWRQDGGRTAQSGVGTRETRAGVTSEGRMDVAVPAVERQMPQGAGGDGNGMFLTETEGGGRQHPLSLAPPAQHSGAASRRVTPLPDQDMQLMGHI</sequence>
<keyword evidence="3" id="KW-1185">Reference proteome</keyword>
<feature type="region of interest" description="Disordered" evidence="1">
    <location>
        <begin position="145"/>
        <end position="193"/>
    </location>
</feature>
<name>A0A9K3GF51_9EUKA</name>